<dbReference type="PANTHER" id="PTHR11130">
    <property type="entry name" value="GLUTATHIONE SYNTHETASE"/>
    <property type="match status" value="1"/>
</dbReference>
<keyword evidence="2" id="KW-1185">Reference proteome</keyword>
<evidence type="ECO:0000313" key="2">
    <source>
        <dbReference type="Proteomes" id="UP000308652"/>
    </source>
</evidence>
<evidence type="ECO:0000313" key="1">
    <source>
        <dbReference type="EMBL" id="TFK40499.1"/>
    </source>
</evidence>
<dbReference type="PANTHER" id="PTHR11130:SF0">
    <property type="entry name" value="GLUTATHIONE SYNTHETASE"/>
    <property type="match status" value="1"/>
</dbReference>
<protein>
    <submittedName>
        <fullName evidence="1">Uncharacterized protein</fullName>
    </submittedName>
</protein>
<reference evidence="1 2" key="1">
    <citation type="journal article" date="2019" name="Nat. Ecol. Evol.">
        <title>Megaphylogeny resolves global patterns of mushroom evolution.</title>
        <authorList>
            <person name="Varga T."/>
            <person name="Krizsan K."/>
            <person name="Foldi C."/>
            <person name="Dima B."/>
            <person name="Sanchez-Garcia M."/>
            <person name="Sanchez-Ramirez S."/>
            <person name="Szollosi G.J."/>
            <person name="Szarkandi J.G."/>
            <person name="Papp V."/>
            <person name="Albert L."/>
            <person name="Andreopoulos W."/>
            <person name="Angelini C."/>
            <person name="Antonin V."/>
            <person name="Barry K.W."/>
            <person name="Bougher N.L."/>
            <person name="Buchanan P."/>
            <person name="Buyck B."/>
            <person name="Bense V."/>
            <person name="Catcheside P."/>
            <person name="Chovatia M."/>
            <person name="Cooper J."/>
            <person name="Damon W."/>
            <person name="Desjardin D."/>
            <person name="Finy P."/>
            <person name="Geml J."/>
            <person name="Haridas S."/>
            <person name="Hughes K."/>
            <person name="Justo A."/>
            <person name="Karasinski D."/>
            <person name="Kautmanova I."/>
            <person name="Kiss B."/>
            <person name="Kocsube S."/>
            <person name="Kotiranta H."/>
            <person name="LaButti K.M."/>
            <person name="Lechner B.E."/>
            <person name="Liimatainen K."/>
            <person name="Lipzen A."/>
            <person name="Lukacs Z."/>
            <person name="Mihaltcheva S."/>
            <person name="Morgado L.N."/>
            <person name="Niskanen T."/>
            <person name="Noordeloos M.E."/>
            <person name="Ohm R.A."/>
            <person name="Ortiz-Santana B."/>
            <person name="Ovrebo C."/>
            <person name="Racz N."/>
            <person name="Riley R."/>
            <person name="Savchenko A."/>
            <person name="Shiryaev A."/>
            <person name="Soop K."/>
            <person name="Spirin V."/>
            <person name="Szebenyi C."/>
            <person name="Tomsovsky M."/>
            <person name="Tulloss R.E."/>
            <person name="Uehling J."/>
            <person name="Grigoriev I.V."/>
            <person name="Vagvolgyi C."/>
            <person name="Papp T."/>
            <person name="Martin F.M."/>
            <person name="Miettinen O."/>
            <person name="Hibbett D.S."/>
            <person name="Nagy L.G."/>
        </authorList>
    </citation>
    <scope>NUCLEOTIDE SEQUENCE [LARGE SCALE GENOMIC DNA]</scope>
    <source>
        <strain evidence="1 2">CBS 166.37</strain>
    </source>
</reference>
<dbReference type="STRING" id="68775.A0A5C3M510"/>
<dbReference type="GO" id="GO:0005829">
    <property type="term" value="C:cytosol"/>
    <property type="evidence" value="ECO:0007669"/>
    <property type="project" value="TreeGrafter"/>
</dbReference>
<dbReference type="InterPro" id="IPR005615">
    <property type="entry name" value="Glutathione_synthase"/>
</dbReference>
<dbReference type="SUPFAM" id="SSF56059">
    <property type="entry name" value="Glutathione synthetase ATP-binding domain-like"/>
    <property type="match status" value="1"/>
</dbReference>
<dbReference type="Proteomes" id="UP000308652">
    <property type="component" value="Unassembled WGS sequence"/>
</dbReference>
<dbReference type="EMBL" id="ML213596">
    <property type="protein sequence ID" value="TFK40499.1"/>
    <property type="molecule type" value="Genomic_DNA"/>
</dbReference>
<dbReference type="GO" id="GO:0043295">
    <property type="term" value="F:glutathione binding"/>
    <property type="evidence" value="ECO:0007669"/>
    <property type="project" value="TreeGrafter"/>
</dbReference>
<dbReference type="OrthoDB" id="2020073at2759"/>
<dbReference type="AlphaFoldDB" id="A0A5C3M510"/>
<accession>A0A5C3M510</accession>
<dbReference type="Pfam" id="PF03917">
    <property type="entry name" value="GSH_synth_ATP"/>
    <property type="match status" value="1"/>
</dbReference>
<name>A0A5C3M510_9AGAR</name>
<organism evidence="1 2">
    <name type="scientific">Crucibulum laeve</name>
    <dbReference type="NCBI Taxonomy" id="68775"/>
    <lineage>
        <taxon>Eukaryota</taxon>
        <taxon>Fungi</taxon>
        <taxon>Dikarya</taxon>
        <taxon>Basidiomycota</taxon>
        <taxon>Agaricomycotina</taxon>
        <taxon>Agaricomycetes</taxon>
        <taxon>Agaricomycetidae</taxon>
        <taxon>Agaricales</taxon>
        <taxon>Agaricineae</taxon>
        <taxon>Nidulariaceae</taxon>
        <taxon>Crucibulum</taxon>
    </lineage>
</organism>
<gene>
    <name evidence="1" type="ORF">BDQ12DRAFT_455295</name>
</gene>
<dbReference type="Gene3D" id="3.30.470.20">
    <property type="entry name" value="ATP-grasp fold, B domain"/>
    <property type="match status" value="1"/>
</dbReference>
<dbReference type="GO" id="GO:0004363">
    <property type="term" value="F:glutathione synthase activity"/>
    <property type="evidence" value="ECO:0007669"/>
    <property type="project" value="InterPro"/>
</dbReference>
<sequence length="78" mass="8497">MSLEQVEFNIISVSFGALSQRTAELHRYLLNSTQYYNASPSLKADNFPPNETIAGLAGGLAAGHHAYNVEGTRILFVI</sequence>
<proteinExistence type="predicted"/>
<dbReference type="GO" id="GO:0005524">
    <property type="term" value="F:ATP binding"/>
    <property type="evidence" value="ECO:0007669"/>
    <property type="project" value="InterPro"/>
</dbReference>